<dbReference type="CDD" id="cd17536">
    <property type="entry name" value="REC_YesN-like"/>
    <property type="match status" value="1"/>
</dbReference>
<keyword evidence="4" id="KW-0902">Two-component regulatory system</keyword>
<evidence type="ECO:0000256" key="1">
    <source>
        <dbReference type="ARBA" id="ARBA00004496"/>
    </source>
</evidence>
<keyword evidence="5" id="KW-0805">Transcription regulation</keyword>
<dbReference type="GO" id="GO:0005737">
    <property type="term" value="C:cytoplasm"/>
    <property type="evidence" value="ECO:0007669"/>
    <property type="project" value="UniProtKB-SubCell"/>
</dbReference>
<keyword evidence="3 8" id="KW-0597">Phosphoprotein</keyword>
<dbReference type="AlphaFoldDB" id="A0AA96RI09"/>
<feature type="domain" description="HTH araC/xylS-type" evidence="9">
    <location>
        <begin position="439"/>
        <end position="536"/>
    </location>
</feature>
<dbReference type="Pfam" id="PF17853">
    <property type="entry name" value="GGDEF_2"/>
    <property type="match status" value="1"/>
</dbReference>
<dbReference type="EMBL" id="CP130318">
    <property type="protein sequence ID" value="WNQ13948.1"/>
    <property type="molecule type" value="Genomic_DNA"/>
</dbReference>
<evidence type="ECO:0000256" key="2">
    <source>
        <dbReference type="ARBA" id="ARBA00022490"/>
    </source>
</evidence>
<feature type="domain" description="Response regulatory" evidence="10">
    <location>
        <begin position="5"/>
        <end position="122"/>
    </location>
</feature>
<evidence type="ECO:0000313" key="12">
    <source>
        <dbReference type="Proteomes" id="UP001305702"/>
    </source>
</evidence>
<evidence type="ECO:0000256" key="6">
    <source>
        <dbReference type="ARBA" id="ARBA00023125"/>
    </source>
</evidence>
<evidence type="ECO:0000313" key="11">
    <source>
        <dbReference type="EMBL" id="WNQ13948.1"/>
    </source>
</evidence>
<dbReference type="InterPro" id="IPR020449">
    <property type="entry name" value="Tscrpt_reg_AraC-type_HTH"/>
</dbReference>
<organism evidence="11 12">
    <name type="scientific">Paenibacillus aurantius</name>
    <dbReference type="NCBI Taxonomy" id="2918900"/>
    <lineage>
        <taxon>Bacteria</taxon>
        <taxon>Bacillati</taxon>
        <taxon>Bacillota</taxon>
        <taxon>Bacilli</taxon>
        <taxon>Bacillales</taxon>
        <taxon>Paenibacillaceae</taxon>
        <taxon>Paenibacillus</taxon>
    </lineage>
</organism>
<dbReference type="Gene3D" id="1.10.10.60">
    <property type="entry name" value="Homeodomain-like"/>
    <property type="match status" value="2"/>
</dbReference>
<keyword evidence="2" id="KW-0963">Cytoplasm</keyword>
<dbReference type="InterPro" id="IPR009057">
    <property type="entry name" value="Homeodomain-like_sf"/>
</dbReference>
<keyword evidence="7" id="KW-0804">Transcription</keyword>
<dbReference type="InterPro" id="IPR001789">
    <property type="entry name" value="Sig_transdc_resp-reg_receiver"/>
</dbReference>
<dbReference type="RefSeq" id="WP_315607729.1">
    <property type="nucleotide sequence ID" value="NZ_CP130318.1"/>
</dbReference>
<dbReference type="InterPro" id="IPR041522">
    <property type="entry name" value="CdaR_GGDEF"/>
</dbReference>
<dbReference type="InterPro" id="IPR018062">
    <property type="entry name" value="HTH_AraC-typ_CS"/>
</dbReference>
<proteinExistence type="predicted"/>
<feature type="modified residue" description="4-aspartylphosphate" evidence="8">
    <location>
        <position position="57"/>
    </location>
</feature>
<dbReference type="SMART" id="SM00342">
    <property type="entry name" value="HTH_ARAC"/>
    <property type="match status" value="1"/>
</dbReference>
<dbReference type="InterPro" id="IPR011006">
    <property type="entry name" value="CheY-like_superfamily"/>
</dbReference>
<dbReference type="Proteomes" id="UP001305702">
    <property type="component" value="Chromosome"/>
</dbReference>
<dbReference type="Gene3D" id="3.40.50.2300">
    <property type="match status" value="1"/>
</dbReference>
<evidence type="ECO:0000259" key="10">
    <source>
        <dbReference type="PROSITE" id="PS50110"/>
    </source>
</evidence>
<name>A0AA96RI09_9BACL</name>
<gene>
    <name evidence="11" type="ORF">MJA45_13300</name>
</gene>
<dbReference type="SMART" id="SM00448">
    <property type="entry name" value="REC"/>
    <property type="match status" value="1"/>
</dbReference>
<sequence>MLTLNLLIVEDEIRLRNALVHNIPWEEHGIEIVGQAGNGREALTLIDRRRPDILLLDLQMPEMDGLSLAKRLRETDPLLQIIVLSGHDDFEYAQKALELGVMKYLLKPAGDEEILGTVLEAAERLRKEWDRRHNSEEIRKKWMLHLPHLVEEFIKGWLEGKYESWELEQKGRDLQLELTPDTRYTVAVIDMDPLSEDETRFSHKDAPLLQFSLNSIVKETFQRVACWVASDATGATVIIFRHGEGEDSPAALQKTNALAEKALNSVLTCLKLTASAGISGTTGVAEEMNKLYLQAVRALQNRIVLGDNLAIPYREEAGEAASVTPQPNHEKMLEIALETGDGERAMEAVEAMWTDGMNKAESVETMQEQILYFASLFVRIIQKQGWRVKEVAGDDYSYFHNHGRFTAREQFLAWTTRMVRAYLGYANQRRKRTSNETIAAILDLVENEMDQEMMLHTIADRLYVNSSYLSRLFKQETGKAFSAYVLERKMERAKAHLQDGGRIMDVAAAVGYRDVSYFTRVFRKYWGVTPGEIRGQ</sequence>
<dbReference type="KEGG" id="paun:MJA45_13300"/>
<evidence type="ECO:0000256" key="5">
    <source>
        <dbReference type="ARBA" id="ARBA00023015"/>
    </source>
</evidence>
<dbReference type="InterPro" id="IPR018060">
    <property type="entry name" value="HTH_AraC"/>
</dbReference>
<evidence type="ECO:0000256" key="7">
    <source>
        <dbReference type="ARBA" id="ARBA00023163"/>
    </source>
</evidence>
<dbReference type="Pfam" id="PF12833">
    <property type="entry name" value="HTH_18"/>
    <property type="match status" value="1"/>
</dbReference>
<protein>
    <submittedName>
        <fullName evidence="11">Response regulator</fullName>
    </submittedName>
</protein>
<keyword evidence="6" id="KW-0238">DNA-binding</keyword>
<dbReference type="PANTHER" id="PTHR42713">
    <property type="entry name" value="HISTIDINE KINASE-RELATED"/>
    <property type="match status" value="1"/>
</dbReference>
<dbReference type="PROSITE" id="PS00041">
    <property type="entry name" value="HTH_ARAC_FAMILY_1"/>
    <property type="match status" value="1"/>
</dbReference>
<evidence type="ECO:0000256" key="8">
    <source>
        <dbReference type="PROSITE-ProRule" id="PRU00169"/>
    </source>
</evidence>
<dbReference type="SUPFAM" id="SSF46689">
    <property type="entry name" value="Homeodomain-like"/>
    <property type="match status" value="2"/>
</dbReference>
<dbReference type="SUPFAM" id="SSF52172">
    <property type="entry name" value="CheY-like"/>
    <property type="match status" value="1"/>
</dbReference>
<evidence type="ECO:0000259" key="9">
    <source>
        <dbReference type="PROSITE" id="PS01124"/>
    </source>
</evidence>
<keyword evidence="12" id="KW-1185">Reference proteome</keyword>
<evidence type="ECO:0000256" key="4">
    <source>
        <dbReference type="ARBA" id="ARBA00023012"/>
    </source>
</evidence>
<accession>A0AA96RI09</accession>
<dbReference type="GO" id="GO:0043565">
    <property type="term" value="F:sequence-specific DNA binding"/>
    <property type="evidence" value="ECO:0007669"/>
    <property type="project" value="InterPro"/>
</dbReference>
<dbReference type="PANTHER" id="PTHR42713:SF3">
    <property type="entry name" value="TRANSCRIPTIONAL REGULATORY PROTEIN HPTR"/>
    <property type="match status" value="1"/>
</dbReference>
<dbReference type="PROSITE" id="PS50110">
    <property type="entry name" value="RESPONSE_REGULATORY"/>
    <property type="match status" value="1"/>
</dbReference>
<dbReference type="GO" id="GO:0000160">
    <property type="term" value="P:phosphorelay signal transduction system"/>
    <property type="evidence" value="ECO:0007669"/>
    <property type="project" value="UniProtKB-KW"/>
</dbReference>
<dbReference type="Pfam" id="PF00072">
    <property type="entry name" value="Response_reg"/>
    <property type="match status" value="1"/>
</dbReference>
<evidence type="ECO:0000256" key="3">
    <source>
        <dbReference type="ARBA" id="ARBA00022553"/>
    </source>
</evidence>
<dbReference type="InterPro" id="IPR051552">
    <property type="entry name" value="HptR"/>
</dbReference>
<comment type="subcellular location">
    <subcellularLocation>
        <location evidence="1">Cytoplasm</location>
    </subcellularLocation>
</comment>
<dbReference type="PROSITE" id="PS01124">
    <property type="entry name" value="HTH_ARAC_FAMILY_2"/>
    <property type="match status" value="1"/>
</dbReference>
<dbReference type="GO" id="GO:0003700">
    <property type="term" value="F:DNA-binding transcription factor activity"/>
    <property type="evidence" value="ECO:0007669"/>
    <property type="project" value="InterPro"/>
</dbReference>
<dbReference type="PRINTS" id="PR00032">
    <property type="entry name" value="HTHARAC"/>
</dbReference>
<reference evidence="11 12" key="1">
    <citation type="submission" date="2022-02" db="EMBL/GenBank/DDBJ databases">
        <title>Paenibacillus sp. MBLB1776 Whole Genome Shotgun Sequencing.</title>
        <authorList>
            <person name="Hwang C.Y."/>
            <person name="Cho E.-S."/>
            <person name="Seo M.-J."/>
        </authorList>
    </citation>
    <scope>NUCLEOTIDE SEQUENCE [LARGE SCALE GENOMIC DNA]</scope>
    <source>
        <strain evidence="11 12">MBLB1776</strain>
    </source>
</reference>